<gene>
    <name evidence="18" type="ORF">BCR35DRAFT_306125</name>
</gene>
<evidence type="ECO:0000256" key="12">
    <source>
        <dbReference type="ARBA" id="ARBA00023136"/>
    </source>
</evidence>
<dbReference type="InterPro" id="IPR033124">
    <property type="entry name" value="Ser_caboxypep_his_AS"/>
</dbReference>
<dbReference type="InterPro" id="IPR029058">
    <property type="entry name" value="AB_hydrolase_fold"/>
</dbReference>
<evidence type="ECO:0000313" key="19">
    <source>
        <dbReference type="Proteomes" id="UP000193467"/>
    </source>
</evidence>
<dbReference type="Pfam" id="PF00450">
    <property type="entry name" value="Peptidase_S10"/>
    <property type="match status" value="1"/>
</dbReference>
<dbReference type="PRINTS" id="PR00724">
    <property type="entry name" value="CRBOXYPTASEC"/>
</dbReference>
<comment type="subcellular location">
    <subcellularLocation>
        <location evidence="2">Golgi apparatus</location>
        <location evidence="2">trans-Golgi network membrane</location>
        <topology evidence="2">Single-pass type I membrane protein</topology>
    </subcellularLocation>
</comment>
<evidence type="ECO:0000256" key="15">
    <source>
        <dbReference type="RuleBase" id="RU361156"/>
    </source>
</evidence>
<dbReference type="PANTHER" id="PTHR11802">
    <property type="entry name" value="SERINE PROTEASE FAMILY S10 SERINE CARBOXYPEPTIDASE"/>
    <property type="match status" value="1"/>
</dbReference>
<keyword evidence="13" id="KW-0325">Glycoprotein</keyword>
<dbReference type="InterPro" id="IPR001563">
    <property type="entry name" value="Peptidase_S10"/>
</dbReference>
<comment type="similarity">
    <text evidence="3 15">Belongs to the peptidase S10 family.</text>
</comment>
<dbReference type="SUPFAM" id="SSF53474">
    <property type="entry name" value="alpha/beta-Hydrolases"/>
    <property type="match status" value="1"/>
</dbReference>
<keyword evidence="8" id="KW-0732">Signal</keyword>
<keyword evidence="4 15" id="KW-0121">Carboxypeptidase</keyword>
<evidence type="ECO:0000256" key="10">
    <source>
        <dbReference type="ARBA" id="ARBA00022989"/>
    </source>
</evidence>
<keyword evidence="6 17" id="KW-0812">Transmembrane</keyword>
<feature type="compositionally biased region" description="Low complexity" evidence="16">
    <location>
        <begin position="608"/>
        <end position="617"/>
    </location>
</feature>
<keyword evidence="10 17" id="KW-1133">Transmembrane helix</keyword>
<proteinExistence type="inferred from homology"/>
<evidence type="ECO:0000256" key="4">
    <source>
        <dbReference type="ARBA" id="ARBA00022645"/>
    </source>
</evidence>
<dbReference type="GO" id="GO:0006915">
    <property type="term" value="P:apoptotic process"/>
    <property type="evidence" value="ECO:0007669"/>
    <property type="project" value="UniProtKB-KW"/>
</dbReference>
<dbReference type="InParanoid" id="A0A1Y2EVK8"/>
<dbReference type="Gene3D" id="3.40.50.1820">
    <property type="entry name" value="alpha/beta hydrolase"/>
    <property type="match status" value="1"/>
</dbReference>
<evidence type="ECO:0000256" key="8">
    <source>
        <dbReference type="ARBA" id="ARBA00022729"/>
    </source>
</evidence>
<dbReference type="GO" id="GO:0005802">
    <property type="term" value="C:trans-Golgi network"/>
    <property type="evidence" value="ECO:0007669"/>
    <property type="project" value="TreeGrafter"/>
</dbReference>
<dbReference type="Gene3D" id="1.10.287.410">
    <property type="match status" value="1"/>
</dbReference>
<evidence type="ECO:0000256" key="11">
    <source>
        <dbReference type="ARBA" id="ARBA00023034"/>
    </source>
</evidence>
<keyword evidence="7" id="KW-0053">Apoptosis</keyword>
<dbReference type="OrthoDB" id="443318at2759"/>
<dbReference type="PROSITE" id="PS00560">
    <property type="entry name" value="CARBOXYPEPT_SER_HIS"/>
    <property type="match status" value="1"/>
</dbReference>
<evidence type="ECO:0000256" key="14">
    <source>
        <dbReference type="ARBA" id="ARBA00037042"/>
    </source>
</evidence>
<dbReference type="EC" id="3.4.16.-" evidence="15"/>
<name>A0A1Y2EVK8_9BASI</name>
<feature type="region of interest" description="Disordered" evidence="16">
    <location>
        <begin position="579"/>
        <end position="647"/>
    </location>
</feature>
<evidence type="ECO:0000256" key="6">
    <source>
        <dbReference type="ARBA" id="ARBA00022692"/>
    </source>
</evidence>
<dbReference type="PANTHER" id="PTHR11802:SF190">
    <property type="entry name" value="PHEROMONE-PROCESSING CARBOXYPEPTIDASE KEX1"/>
    <property type="match status" value="1"/>
</dbReference>
<dbReference type="InterPro" id="IPR018202">
    <property type="entry name" value="Ser_caboxypep_ser_AS"/>
</dbReference>
<organism evidence="18 19">
    <name type="scientific">Leucosporidium creatinivorum</name>
    <dbReference type="NCBI Taxonomy" id="106004"/>
    <lineage>
        <taxon>Eukaryota</taxon>
        <taxon>Fungi</taxon>
        <taxon>Dikarya</taxon>
        <taxon>Basidiomycota</taxon>
        <taxon>Pucciniomycotina</taxon>
        <taxon>Microbotryomycetes</taxon>
        <taxon>Leucosporidiales</taxon>
        <taxon>Leucosporidium</taxon>
    </lineage>
</organism>
<dbReference type="GO" id="GO:0006508">
    <property type="term" value="P:proteolysis"/>
    <property type="evidence" value="ECO:0007669"/>
    <property type="project" value="UniProtKB-KW"/>
</dbReference>
<keyword evidence="19" id="KW-1185">Reference proteome</keyword>
<dbReference type="Proteomes" id="UP000193467">
    <property type="component" value="Unassembled WGS sequence"/>
</dbReference>
<evidence type="ECO:0000256" key="1">
    <source>
        <dbReference type="ARBA" id="ARBA00001003"/>
    </source>
</evidence>
<comment type="catalytic activity">
    <reaction evidence="1">
        <text>Preferential release of a C-terminal arginine or lysine residue.</text>
        <dbReference type="EC" id="3.4.16.6"/>
    </reaction>
</comment>
<keyword evidence="12 17" id="KW-0472">Membrane</keyword>
<keyword evidence="9 15" id="KW-0378">Hydrolase</keyword>
<evidence type="ECO:0000256" key="3">
    <source>
        <dbReference type="ARBA" id="ARBA00009431"/>
    </source>
</evidence>
<reference evidence="18 19" key="1">
    <citation type="submission" date="2016-07" db="EMBL/GenBank/DDBJ databases">
        <title>Pervasive Adenine N6-methylation of Active Genes in Fungi.</title>
        <authorList>
            <consortium name="DOE Joint Genome Institute"/>
            <person name="Mondo S.J."/>
            <person name="Dannebaum R.O."/>
            <person name="Kuo R.C."/>
            <person name="Labutti K."/>
            <person name="Haridas S."/>
            <person name="Kuo A."/>
            <person name="Salamov A."/>
            <person name="Ahrendt S.R."/>
            <person name="Lipzen A."/>
            <person name="Sullivan W."/>
            <person name="Andreopoulos W.B."/>
            <person name="Clum A."/>
            <person name="Lindquist E."/>
            <person name="Daum C."/>
            <person name="Ramamoorthy G.K."/>
            <person name="Gryganskyi A."/>
            <person name="Culley D."/>
            <person name="Magnuson J.K."/>
            <person name="James T.Y."/>
            <person name="O'Malley M.A."/>
            <person name="Stajich J.E."/>
            <person name="Spatafora J.W."/>
            <person name="Visel A."/>
            <person name="Grigoriev I.V."/>
        </authorList>
    </citation>
    <scope>NUCLEOTIDE SEQUENCE [LARGE SCALE GENOMIC DNA]</scope>
    <source>
        <strain evidence="18 19">62-1032</strain>
    </source>
</reference>
<dbReference type="FunCoup" id="A0A1Y2EVK8">
    <property type="interactions" value="234"/>
</dbReference>
<accession>A0A1Y2EVK8</accession>
<protein>
    <recommendedName>
        <fullName evidence="15">Carboxypeptidase</fullName>
        <ecNumber evidence="15">3.4.16.-</ecNumber>
    </recommendedName>
</protein>
<feature type="region of interest" description="Disordered" evidence="16">
    <location>
        <begin position="1"/>
        <end position="35"/>
    </location>
</feature>
<dbReference type="GO" id="GO:0004185">
    <property type="term" value="F:serine-type carboxypeptidase activity"/>
    <property type="evidence" value="ECO:0007669"/>
    <property type="project" value="UniProtKB-UniRule"/>
</dbReference>
<feature type="transmembrane region" description="Helical" evidence="17">
    <location>
        <begin position="537"/>
        <end position="556"/>
    </location>
</feature>
<evidence type="ECO:0000256" key="13">
    <source>
        <dbReference type="ARBA" id="ARBA00023180"/>
    </source>
</evidence>
<dbReference type="STRING" id="106004.A0A1Y2EVK8"/>
<evidence type="ECO:0000256" key="7">
    <source>
        <dbReference type="ARBA" id="ARBA00022703"/>
    </source>
</evidence>
<dbReference type="EMBL" id="MCGR01000037">
    <property type="protein sequence ID" value="ORY75632.1"/>
    <property type="molecule type" value="Genomic_DNA"/>
</dbReference>
<dbReference type="PROSITE" id="PS00131">
    <property type="entry name" value="CARBOXYPEPT_SER_SER"/>
    <property type="match status" value="1"/>
</dbReference>
<dbReference type="FunFam" id="3.40.50.1820:FF:000121">
    <property type="entry name" value="Carboxypeptidase D"/>
    <property type="match status" value="1"/>
</dbReference>
<evidence type="ECO:0000313" key="18">
    <source>
        <dbReference type="EMBL" id="ORY75632.1"/>
    </source>
</evidence>
<evidence type="ECO:0000256" key="9">
    <source>
        <dbReference type="ARBA" id="ARBA00022801"/>
    </source>
</evidence>
<comment type="function">
    <text evidence="14">Protease with a carboxypeptidase B-like function involved in the C-terminal processing of the lysine and arginine residues from protein precursors. Promotes cell fusion and is involved in the programmed cell death.</text>
</comment>
<feature type="compositionally biased region" description="Acidic residues" evidence="16">
    <location>
        <begin position="618"/>
        <end position="634"/>
    </location>
</feature>
<keyword evidence="5 15" id="KW-0645">Protease</keyword>
<keyword evidence="11" id="KW-0333">Golgi apparatus</keyword>
<evidence type="ECO:0000256" key="5">
    <source>
        <dbReference type="ARBA" id="ARBA00022670"/>
    </source>
</evidence>
<evidence type="ECO:0000256" key="17">
    <source>
        <dbReference type="SAM" id="Phobius"/>
    </source>
</evidence>
<comment type="caution">
    <text evidence="18">The sequence shown here is derived from an EMBL/GenBank/DDBJ whole genome shotgun (WGS) entry which is preliminary data.</text>
</comment>
<evidence type="ECO:0000256" key="16">
    <source>
        <dbReference type="SAM" id="MobiDB-lite"/>
    </source>
</evidence>
<dbReference type="AlphaFoldDB" id="A0A1Y2EVK8"/>
<evidence type="ECO:0000256" key="2">
    <source>
        <dbReference type="ARBA" id="ARBA00004393"/>
    </source>
</evidence>
<feature type="compositionally biased region" description="Pro residues" evidence="16">
    <location>
        <begin position="1"/>
        <end position="19"/>
    </location>
</feature>
<sequence length="647" mass="70795">MVRVTPPPHSLPPTAPPADPPRRRAPTTSSKLPSQAELYVDSLPGLSSSSRLTLFGGALPSTFASNPPSSTDSDAHLYFLLARQRHIPKRQRLLLWFNGGPGCSSFDGSLIEVGPLRVNDDGSLREVSGWNEYSSVLFLDQPAGTGFSYVNKNDNVRELAEAADQVVNFLANLYSVFPEFVGMDTYLAGESYAGQYIPYIADALLESTLISTPLKGLIIGNGWISPREQYPAYLDYVLEKGLVQRNSKGHKDIAASVDKCEKEIAAMDKRNPSGKGMVLVGVCENILGAINAATMKDTLCMNQYDTTLYTTCGQEWPPDLPQVTKYLRRKDVVKALHAEEGAKGKPWTQCSATVGSHFWTPNSEPAIVLFPKLLETLPILLFAGERDLMCAGVGIEAMIAKLEWNGATGFDGAEALDWTVDSRLAGKWTTARNLTYVNVYNASHMVPMDQPLAAHDMLLRFMQVDTLHAAGPAARVPSRIGKETEAVLGATHPNGTTIKAIEEAAKAKELAEAAEKDVTEDGFDKDHELTYGPRRTAVLFLFLVIVAVAVWGFFRWRSGRRREKYRKLKGKGRAIRLEHGNGSRADLSAAAREAGARRYQDRPPAPVEPVETVPVFEVGEEDDFDDESDDDPESQGDLGKAASNPWV</sequence>